<sequence length="83" mass="9581">MFLLHRPTQVLVEILELSDLFDPFKDEVLGRSHAGEELQDPALFPKAEMGFPSEESLPICWLDGHYREHLHLGEPRRMVVSNL</sequence>
<keyword evidence="1" id="KW-0808">Transferase</keyword>
<organism evidence="1 2">
    <name type="scientific">Chamaesiphon polymorphus CCALA 037</name>
    <dbReference type="NCBI Taxonomy" id="2107692"/>
    <lineage>
        <taxon>Bacteria</taxon>
        <taxon>Bacillati</taxon>
        <taxon>Cyanobacteriota</taxon>
        <taxon>Cyanophyceae</taxon>
        <taxon>Gomontiellales</taxon>
        <taxon>Chamaesiphonaceae</taxon>
        <taxon>Chamaesiphon</taxon>
    </lineage>
</organism>
<dbReference type="RefSeq" id="WP_106308052.1">
    <property type="nucleotide sequence ID" value="NZ_PVWO01000266.1"/>
</dbReference>
<proteinExistence type="predicted"/>
<keyword evidence="2" id="KW-1185">Reference proteome</keyword>
<dbReference type="EMBL" id="PVWO01000266">
    <property type="protein sequence ID" value="PSB54344.1"/>
    <property type="molecule type" value="Genomic_DNA"/>
</dbReference>
<evidence type="ECO:0000313" key="1">
    <source>
        <dbReference type="EMBL" id="PSB54344.1"/>
    </source>
</evidence>
<comment type="caution">
    <text evidence="1">The sequence shown here is derived from an EMBL/GenBank/DDBJ whole genome shotgun (WGS) entry which is preliminary data.</text>
</comment>
<accession>A0A2T1GAP2</accession>
<reference evidence="1 2" key="1">
    <citation type="submission" date="2018-03" db="EMBL/GenBank/DDBJ databases">
        <title>The ancient ancestry and fast evolution of plastids.</title>
        <authorList>
            <person name="Moore K.R."/>
            <person name="Magnabosco C."/>
            <person name="Momper L."/>
            <person name="Gold D.A."/>
            <person name="Bosak T."/>
            <person name="Fournier G.P."/>
        </authorList>
    </citation>
    <scope>NUCLEOTIDE SEQUENCE [LARGE SCALE GENOMIC DNA]</scope>
    <source>
        <strain evidence="1 2">CCALA 037</strain>
    </source>
</reference>
<dbReference type="Proteomes" id="UP000238937">
    <property type="component" value="Unassembled WGS sequence"/>
</dbReference>
<gene>
    <name evidence="1" type="ORF">C7B77_18420</name>
</gene>
<name>A0A2T1GAP2_9CYAN</name>
<evidence type="ECO:0000313" key="2">
    <source>
        <dbReference type="Proteomes" id="UP000238937"/>
    </source>
</evidence>
<dbReference type="AlphaFoldDB" id="A0A2T1GAP2"/>
<dbReference type="OrthoDB" id="9810649at2"/>
<dbReference type="GO" id="GO:0016740">
    <property type="term" value="F:transferase activity"/>
    <property type="evidence" value="ECO:0007669"/>
    <property type="project" value="UniProtKB-KW"/>
</dbReference>
<protein>
    <submittedName>
        <fullName evidence="1">Acetyltransferase</fullName>
    </submittedName>
</protein>